<dbReference type="PANTHER" id="PTHR37814:SF1">
    <property type="entry name" value="MEMBRANE PROTEIN"/>
    <property type="match status" value="1"/>
</dbReference>
<feature type="compositionally biased region" description="Polar residues" evidence="1">
    <location>
        <begin position="454"/>
        <end position="463"/>
    </location>
</feature>
<dbReference type="HOGENOM" id="CLU_043930_1_0_11"/>
<sequence length="463" mass="51289">MWKNAWIVALSLIGLCVGAGFATGQELLQFFVSFGFKGLWGVGLAMLVMIISSIAIMQLGSYLQAREHTAVFNRIATPWLARFLDGMTMFTLFCMGFIMIAGAGSNLNQQFGWPTWVGSLALVALLAVMGMLDIDKVSRVIGGITPIIFVLIVVAAVYTFATADWDLQALEPHATSVDNPLGAPTWWLAAINYVGLNLMAGAAMVVVITGTNLDTRSAGLGGVLAGIIFTILLAVATLTLFLNVAEVKDDDVPMLSVLTNIHPTMGLFMAIVSFLMILNTAVGDFYALGKRLTRRHTERFRITYLISLVIAFGFSFFPFDRLVNVMFPILGYLGLIMLLTFIVGWLRGRPVITTEASRRRRIYQFVTKRLDPREQYTRRDRAELQRATRKSNIANRKLIVSMVHEVEEALSNDSDLDYEPIFDDIDDFSDYIDKRGRETASSEEQFRAPEETDAGQSQGSAKE</sequence>
<name>I7L9G4_9CORY</name>
<gene>
    <name evidence="3" type="ORF">BN46_1051</name>
    <name evidence="4" type="ORF">HMPREF9719_01289</name>
</gene>
<dbReference type="Proteomes" id="UP000011016">
    <property type="component" value="Unassembled WGS sequence"/>
</dbReference>
<dbReference type="Proteomes" id="UP000006078">
    <property type="component" value="Unassembled WGS sequence"/>
</dbReference>
<feature type="transmembrane region" description="Helical" evidence="2">
    <location>
        <begin position="265"/>
        <end position="288"/>
    </location>
</feature>
<feature type="region of interest" description="Disordered" evidence="1">
    <location>
        <begin position="433"/>
        <end position="463"/>
    </location>
</feature>
<reference evidence="4 5" key="2">
    <citation type="submission" date="2012-08" db="EMBL/GenBank/DDBJ databases">
        <title>The Genome Sequence of Turicella otitidis ATCC 51513.</title>
        <authorList>
            <consortium name="The Broad Institute Genome Sequencing Platform"/>
            <person name="Earl A."/>
            <person name="Ward D."/>
            <person name="Feldgarden M."/>
            <person name="Gevers D."/>
            <person name="Huys G."/>
            <person name="Walker B."/>
            <person name="Young S.K."/>
            <person name="Zeng Q."/>
            <person name="Gargeya S."/>
            <person name="Fitzgerald M."/>
            <person name="Haas B."/>
            <person name="Abouelleil A."/>
            <person name="Alvarado L."/>
            <person name="Arachchi H.M."/>
            <person name="Berlin A.M."/>
            <person name="Chapman S.B."/>
            <person name="Goldberg J."/>
            <person name="Griggs A."/>
            <person name="Gujja S."/>
            <person name="Hansen M."/>
            <person name="Howarth C."/>
            <person name="Imamovic A."/>
            <person name="Larimer J."/>
            <person name="McCowen C."/>
            <person name="Montmayeur A."/>
            <person name="Murphy C."/>
            <person name="Neiman D."/>
            <person name="Pearson M."/>
            <person name="Priest M."/>
            <person name="Roberts A."/>
            <person name="Saif S."/>
            <person name="Shea T."/>
            <person name="Sisk P."/>
            <person name="Sykes S."/>
            <person name="Wortman J."/>
            <person name="Nusbaum C."/>
            <person name="Birren B."/>
        </authorList>
    </citation>
    <scope>NUCLEOTIDE SEQUENCE [LARGE SCALE GENOMIC DNA]</scope>
    <source>
        <strain evidence="4 5">ATCC 51513</strain>
    </source>
</reference>
<evidence type="ECO:0000313" key="3">
    <source>
        <dbReference type="EMBL" id="CCI83777.1"/>
    </source>
</evidence>
<keyword evidence="2" id="KW-0472">Membrane</keyword>
<dbReference type="RefSeq" id="WP_004601179.1">
    <property type="nucleotide sequence ID" value="NZ_HF541867.1"/>
</dbReference>
<dbReference type="EMBL" id="CAJZ01000148">
    <property type="protein sequence ID" value="CCI83777.1"/>
    <property type="molecule type" value="Genomic_DNA"/>
</dbReference>
<evidence type="ECO:0000313" key="5">
    <source>
        <dbReference type="Proteomes" id="UP000006078"/>
    </source>
</evidence>
<dbReference type="PATRIC" id="fig|883169.3.peg.1237"/>
<feature type="transmembrane region" description="Helical" evidence="2">
    <location>
        <begin position="325"/>
        <end position="346"/>
    </location>
</feature>
<evidence type="ECO:0008006" key="7">
    <source>
        <dbReference type="Google" id="ProtNLM"/>
    </source>
</evidence>
<evidence type="ECO:0000313" key="4">
    <source>
        <dbReference type="EMBL" id="EJZ81772.1"/>
    </source>
</evidence>
<accession>I7L9G4</accession>
<reference evidence="3 6" key="1">
    <citation type="journal article" date="2012" name="J. Bacteriol.">
        <title>Draft Genome Sequence of Turicella otitidis ATCC 51513, Isolated from Middle Ear Fluid from a Child with Otitis Media.</title>
        <authorList>
            <person name="Brinkrolf K."/>
            <person name="Schneider J."/>
            <person name="Knecht M."/>
            <person name="Ruckert C."/>
            <person name="Tauch A."/>
        </authorList>
    </citation>
    <scope>NUCLEOTIDE SEQUENCE [LARGE SCALE GENOMIC DNA]</scope>
    <source>
        <strain evidence="3 6">ATCC 51513</strain>
    </source>
</reference>
<feature type="transmembrane region" description="Helical" evidence="2">
    <location>
        <begin position="40"/>
        <end position="63"/>
    </location>
</feature>
<evidence type="ECO:0000256" key="2">
    <source>
        <dbReference type="SAM" id="Phobius"/>
    </source>
</evidence>
<dbReference type="eggNOG" id="COG3949">
    <property type="taxonomic scope" value="Bacteria"/>
</dbReference>
<feature type="transmembrane region" description="Helical" evidence="2">
    <location>
        <begin position="186"/>
        <end position="208"/>
    </location>
</feature>
<feature type="transmembrane region" description="Helical" evidence="2">
    <location>
        <begin position="83"/>
        <end position="105"/>
    </location>
</feature>
<dbReference type="AlphaFoldDB" id="I7L9G4"/>
<dbReference type="STRING" id="29321.AAV33_02085"/>
<organism evidence="3 6">
    <name type="scientific">Corynebacterium otitidis ATCC 51513</name>
    <dbReference type="NCBI Taxonomy" id="883169"/>
    <lineage>
        <taxon>Bacteria</taxon>
        <taxon>Bacillati</taxon>
        <taxon>Actinomycetota</taxon>
        <taxon>Actinomycetes</taxon>
        <taxon>Mycobacteriales</taxon>
        <taxon>Corynebacteriaceae</taxon>
        <taxon>Corynebacterium</taxon>
    </lineage>
</organism>
<feature type="transmembrane region" description="Helical" evidence="2">
    <location>
        <begin position="140"/>
        <end position="161"/>
    </location>
</feature>
<dbReference type="EMBL" id="AHAE01000062">
    <property type="protein sequence ID" value="EJZ81772.1"/>
    <property type="molecule type" value="Genomic_DNA"/>
</dbReference>
<proteinExistence type="predicted"/>
<evidence type="ECO:0000313" key="6">
    <source>
        <dbReference type="Proteomes" id="UP000011016"/>
    </source>
</evidence>
<keyword evidence="2" id="KW-1133">Transmembrane helix</keyword>
<keyword evidence="5" id="KW-1185">Reference proteome</keyword>
<dbReference type="InterPro" id="IPR038728">
    <property type="entry name" value="YkvI-like"/>
</dbReference>
<keyword evidence="2" id="KW-0812">Transmembrane</keyword>
<dbReference type="OrthoDB" id="4424890at2"/>
<dbReference type="PANTHER" id="PTHR37814">
    <property type="entry name" value="CONSERVED MEMBRANE PROTEIN"/>
    <property type="match status" value="1"/>
</dbReference>
<feature type="transmembrane region" description="Helical" evidence="2">
    <location>
        <begin position="300"/>
        <end position="319"/>
    </location>
</feature>
<feature type="transmembrane region" description="Helical" evidence="2">
    <location>
        <begin position="111"/>
        <end position="128"/>
    </location>
</feature>
<protein>
    <recommendedName>
        <fullName evidence="7">Membrane protein YkvI</fullName>
    </recommendedName>
</protein>
<feature type="transmembrane region" description="Helical" evidence="2">
    <location>
        <begin position="220"/>
        <end position="245"/>
    </location>
</feature>
<comment type="caution">
    <text evidence="3">The sequence shown here is derived from an EMBL/GenBank/DDBJ whole genome shotgun (WGS) entry which is preliminary data.</text>
</comment>
<feature type="compositionally biased region" description="Basic and acidic residues" evidence="1">
    <location>
        <begin position="433"/>
        <end position="450"/>
    </location>
</feature>
<evidence type="ECO:0000256" key="1">
    <source>
        <dbReference type="SAM" id="MobiDB-lite"/>
    </source>
</evidence>